<name>A0A9D2HNB5_9BACT</name>
<feature type="domain" description="Glycoside hydrolase family 57 N-terminal" evidence="3">
    <location>
        <begin position="6"/>
        <end position="293"/>
    </location>
</feature>
<dbReference type="GO" id="GO:0005975">
    <property type="term" value="P:carbohydrate metabolic process"/>
    <property type="evidence" value="ECO:0007669"/>
    <property type="project" value="InterPro"/>
</dbReference>
<dbReference type="PANTHER" id="PTHR36306:SF1">
    <property type="entry name" value="ALPHA-AMYLASE-RELATED"/>
    <property type="match status" value="1"/>
</dbReference>
<keyword evidence="4" id="KW-0378">Hydrolase</keyword>
<evidence type="ECO:0000313" key="4">
    <source>
        <dbReference type="EMBL" id="HJA78848.1"/>
    </source>
</evidence>
<comment type="similarity">
    <text evidence="1">Belongs to the glycosyl hydrolase 57 family.</text>
</comment>
<keyword evidence="2" id="KW-0119">Carbohydrate metabolism</keyword>
<accession>A0A9D2HNB5</accession>
<dbReference type="InterPro" id="IPR052046">
    <property type="entry name" value="GH57_Enzymes"/>
</dbReference>
<organism evidence="4 5">
    <name type="scientific">Candidatus Desulfovibrio intestinavium</name>
    <dbReference type="NCBI Taxonomy" id="2838534"/>
    <lineage>
        <taxon>Bacteria</taxon>
        <taxon>Pseudomonadati</taxon>
        <taxon>Thermodesulfobacteriota</taxon>
        <taxon>Desulfovibrionia</taxon>
        <taxon>Desulfovibrionales</taxon>
        <taxon>Desulfovibrionaceae</taxon>
        <taxon>Desulfovibrio</taxon>
    </lineage>
</organism>
<dbReference type="Proteomes" id="UP000823821">
    <property type="component" value="Unassembled WGS sequence"/>
</dbReference>
<proteinExistence type="inferred from homology"/>
<dbReference type="PANTHER" id="PTHR36306">
    <property type="entry name" value="ALPHA-AMYLASE-RELATED-RELATED"/>
    <property type="match status" value="1"/>
</dbReference>
<evidence type="ECO:0000313" key="5">
    <source>
        <dbReference type="Proteomes" id="UP000823821"/>
    </source>
</evidence>
<dbReference type="CDD" id="cd10795">
    <property type="entry name" value="GH57N_MJA1_like"/>
    <property type="match status" value="1"/>
</dbReference>
<dbReference type="Gene3D" id="3.20.110.20">
    <property type="match status" value="1"/>
</dbReference>
<evidence type="ECO:0000256" key="2">
    <source>
        <dbReference type="ARBA" id="ARBA00023277"/>
    </source>
</evidence>
<dbReference type="SUPFAM" id="SSF88713">
    <property type="entry name" value="Glycoside hydrolase/deacetylase"/>
    <property type="match status" value="1"/>
</dbReference>
<dbReference type="Pfam" id="PF03065">
    <property type="entry name" value="Glyco_hydro_57"/>
    <property type="match status" value="1"/>
</dbReference>
<dbReference type="AlphaFoldDB" id="A0A9D2HNB5"/>
<dbReference type="InterPro" id="IPR011330">
    <property type="entry name" value="Glyco_hydro/deAcase_b/a-brl"/>
</dbReference>
<evidence type="ECO:0000259" key="3">
    <source>
        <dbReference type="Pfam" id="PF03065"/>
    </source>
</evidence>
<sequence>MAAVCFYFQVHQPYRLRHYTFFDIGADAFYEDENANCDILLKVARKCYLPMNALLLKLIRRHEGRFKVSFSLSGTALDQFETYAPELIQSYRELVATGCVELLSETYNHSLSFLYSPEEFREQVRLHDDRIEELFGVRPTVFRNTELIYNNALARAVEDMGYAAILAEGADHVLGWRSPNYVYRPAGCQSLKLLLKNYRLSDDIAFRFSDRNWPDFPLTAEKFTHWVGTAALSGELINLFMDYETFGEHQWEATGIFQFMEALPDQLLRLPGFRFVTPSEAAAEHEPVAELDVHNFMSWADAERDLTAWLGNDMQHDAIETVYRLEQAVKARQDAGLLRTWRRLQTSDHFYYMCTKWFADGDVHSYFNPYGSPYDAYINYMNIMADFTLRLDDGSALSQSLQIPRKDARRSAGRLD</sequence>
<dbReference type="InterPro" id="IPR004300">
    <property type="entry name" value="Glyco_hydro_57_N"/>
</dbReference>
<reference evidence="4" key="1">
    <citation type="journal article" date="2021" name="PeerJ">
        <title>Extensive microbial diversity within the chicken gut microbiome revealed by metagenomics and culture.</title>
        <authorList>
            <person name="Gilroy R."/>
            <person name="Ravi A."/>
            <person name="Getino M."/>
            <person name="Pursley I."/>
            <person name="Horton D.L."/>
            <person name="Alikhan N.F."/>
            <person name="Baker D."/>
            <person name="Gharbi K."/>
            <person name="Hall N."/>
            <person name="Watson M."/>
            <person name="Adriaenssens E.M."/>
            <person name="Foster-Nyarko E."/>
            <person name="Jarju S."/>
            <person name="Secka A."/>
            <person name="Antonio M."/>
            <person name="Oren A."/>
            <person name="Chaudhuri R.R."/>
            <person name="La Ragione R."/>
            <person name="Hildebrand F."/>
            <person name="Pallen M.J."/>
        </authorList>
    </citation>
    <scope>NUCLEOTIDE SEQUENCE</scope>
    <source>
        <strain evidence="4">5032</strain>
    </source>
</reference>
<protein>
    <submittedName>
        <fullName evidence="4">Glycoside hydrolase family 57 protein</fullName>
    </submittedName>
</protein>
<gene>
    <name evidence="4" type="ORF">H9784_04645</name>
</gene>
<dbReference type="EMBL" id="DWZD01000031">
    <property type="protein sequence ID" value="HJA78848.1"/>
    <property type="molecule type" value="Genomic_DNA"/>
</dbReference>
<dbReference type="GO" id="GO:0016787">
    <property type="term" value="F:hydrolase activity"/>
    <property type="evidence" value="ECO:0007669"/>
    <property type="project" value="UniProtKB-KW"/>
</dbReference>
<comment type="caution">
    <text evidence="4">The sequence shown here is derived from an EMBL/GenBank/DDBJ whole genome shotgun (WGS) entry which is preliminary data.</text>
</comment>
<reference evidence="4" key="2">
    <citation type="submission" date="2021-04" db="EMBL/GenBank/DDBJ databases">
        <authorList>
            <person name="Gilroy R."/>
        </authorList>
    </citation>
    <scope>NUCLEOTIDE SEQUENCE</scope>
    <source>
        <strain evidence="4">5032</strain>
    </source>
</reference>
<evidence type="ECO:0000256" key="1">
    <source>
        <dbReference type="ARBA" id="ARBA00006821"/>
    </source>
</evidence>